<accession>A0ABY8EZF8</accession>
<name>A0ABY8EZF8_9HYPH</name>
<dbReference type="EMBL" id="CP120863">
    <property type="protein sequence ID" value="WFE88480.1"/>
    <property type="molecule type" value="Genomic_DNA"/>
</dbReference>
<proteinExistence type="predicted"/>
<evidence type="ECO:0000256" key="1">
    <source>
        <dbReference type="SAM" id="Phobius"/>
    </source>
</evidence>
<dbReference type="Proteomes" id="UP001209803">
    <property type="component" value="Chromosome"/>
</dbReference>
<sequence length="132" mass="14963">MTTEQATSRFFKIFIPAMIVYIVGTASIRWYPGSETLPAYSLYALALIPIVAIFIAFWAQWRFAMELDEFLRLIQIKGTLVGIACVMMIASGWGQLERLADVPRLPVFWLLPIFWAVQGLATTLISKREGVF</sequence>
<keyword evidence="1" id="KW-0472">Membrane</keyword>
<evidence type="ECO:0000313" key="2">
    <source>
        <dbReference type="EMBL" id="WFE88480.1"/>
    </source>
</evidence>
<keyword evidence="1" id="KW-0812">Transmembrane</keyword>
<feature type="transmembrane region" description="Helical" evidence="1">
    <location>
        <begin position="12"/>
        <end position="31"/>
    </location>
</feature>
<feature type="transmembrane region" description="Helical" evidence="1">
    <location>
        <begin position="70"/>
        <end position="93"/>
    </location>
</feature>
<feature type="transmembrane region" description="Helical" evidence="1">
    <location>
        <begin position="105"/>
        <end position="125"/>
    </location>
</feature>
<evidence type="ECO:0000313" key="3">
    <source>
        <dbReference type="Proteomes" id="UP001209803"/>
    </source>
</evidence>
<gene>
    <name evidence="2" type="ORF">K1718_20275</name>
</gene>
<keyword evidence="3" id="KW-1185">Reference proteome</keyword>
<organism evidence="2 3">
    <name type="scientific">Roseibium porphyridii</name>
    <dbReference type="NCBI Taxonomy" id="2866279"/>
    <lineage>
        <taxon>Bacteria</taxon>
        <taxon>Pseudomonadati</taxon>
        <taxon>Pseudomonadota</taxon>
        <taxon>Alphaproteobacteria</taxon>
        <taxon>Hyphomicrobiales</taxon>
        <taxon>Stappiaceae</taxon>
        <taxon>Roseibium</taxon>
    </lineage>
</organism>
<protein>
    <submittedName>
        <fullName evidence="2">Uncharacterized protein</fullName>
    </submittedName>
</protein>
<dbReference type="RefSeq" id="WP_152502681.1">
    <property type="nucleotide sequence ID" value="NZ_CP120863.1"/>
</dbReference>
<reference evidence="2 3" key="1">
    <citation type="submission" date="2023-03" db="EMBL/GenBank/DDBJ databases">
        <title>Roseibium porphyridii sp. nov. and Roseibium rhodosorbium sp. nov. isolated from marine algae, Porphyridium cruentum and Rhodosorus marinus, respectively.</title>
        <authorList>
            <person name="Lee M.W."/>
            <person name="Choi B.J."/>
            <person name="Lee J.K."/>
            <person name="Choi D.G."/>
            <person name="Baek J.H."/>
            <person name="Bayburt H."/>
            <person name="Kim J.M."/>
            <person name="Han D.M."/>
            <person name="Kim K.H."/>
            <person name="Jeon C.O."/>
        </authorList>
    </citation>
    <scope>NUCLEOTIDE SEQUENCE [LARGE SCALE GENOMIC DNA]</scope>
    <source>
        <strain evidence="2 3">KMA01</strain>
    </source>
</reference>
<keyword evidence="1" id="KW-1133">Transmembrane helix</keyword>
<feature type="transmembrane region" description="Helical" evidence="1">
    <location>
        <begin position="37"/>
        <end position="58"/>
    </location>
</feature>